<evidence type="ECO:0000313" key="1">
    <source>
        <dbReference type="EMBL" id="EKC45585.1"/>
    </source>
</evidence>
<name>K1RVN2_9ZZZZ</name>
<dbReference type="AlphaFoldDB" id="K1RVN2"/>
<organism evidence="1">
    <name type="scientific">human gut metagenome</name>
    <dbReference type="NCBI Taxonomy" id="408170"/>
    <lineage>
        <taxon>unclassified sequences</taxon>
        <taxon>metagenomes</taxon>
        <taxon>organismal metagenomes</taxon>
    </lineage>
</organism>
<dbReference type="EMBL" id="AJWY01013865">
    <property type="protein sequence ID" value="EKC45585.1"/>
    <property type="molecule type" value="Genomic_DNA"/>
</dbReference>
<comment type="caution">
    <text evidence="1">The sequence shown here is derived from an EMBL/GenBank/DDBJ whole genome shotgun (WGS) entry which is preliminary data.</text>
</comment>
<gene>
    <name evidence="1" type="ORF">LEA_20182</name>
</gene>
<protein>
    <submittedName>
        <fullName evidence="1">Uncharacterized protein</fullName>
    </submittedName>
</protein>
<accession>K1RVN2</accession>
<sequence>MKGGFIMVKTSEMSMELKQELAFTKEELAELEAAKKMPITFDADCPETTPERAVKFRRVNPPRNRMDAHGA</sequence>
<proteinExistence type="predicted"/>
<reference evidence="1" key="1">
    <citation type="journal article" date="2013" name="Environ. Microbiol.">
        <title>Microbiota from the distal guts of lean and obese adolescents exhibit partial functional redundancy besides clear differences in community structure.</title>
        <authorList>
            <person name="Ferrer M."/>
            <person name="Ruiz A."/>
            <person name="Lanza F."/>
            <person name="Haange S.B."/>
            <person name="Oberbach A."/>
            <person name="Till H."/>
            <person name="Bargiela R."/>
            <person name="Campoy C."/>
            <person name="Segura M.T."/>
            <person name="Richter M."/>
            <person name="von Bergen M."/>
            <person name="Seifert J."/>
            <person name="Suarez A."/>
        </authorList>
    </citation>
    <scope>NUCLEOTIDE SEQUENCE</scope>
</reference>